<evidence type="ECO:0000313" key="1">
    <source>
        <dbReference type="EMBL" id="VAW20234.1"/>
    </source>
</evidence>
<feature type="non-terminal residue" evidence="1">
    <location>
        <position position="137"/>
    </location>
</feature>
<dbReference type="EMBL" id="UOEQ01000262">
    <property type="protein sequence ID" value="VAW20234.1"/>
    <property type="molecule type" value="Genomic_DNA"/>
</dbReference>
<dbReference type="AlphaFoldDB" id="A0A3B0UJ24"/>
<organism evidence="1">
    <name type="scientific">hydrothermal vent metagenome</name>
    <dbReference type="NCBI Taxonomy" id="652676"/>
    <lineage>
        <taxon>unclassified sequences</taxon>
        <taxon>metagenomes</taxon>
        <taxon>ecological metagenomes</taxon>
    </lineage>
</organism>
<accession>A0A3B0UJ24</accession>
<dbReference type="SUPFAM" id="SSF81901">
    <property type="entry name" value="HCP-like"/>
    <property type="match status" value="1"/>
</dbReference>
<protein>
    <submittedName>
        <fullName evidence="1">Diguanylate cyclase/phosphodiesterase (GGDEF &amp; EAL domains) with PAS/PAC sensor(S)</fullName>
    </submittedName>
</protein>
<name>A0A3B0UJ24_9ZZZZ</name>
<proteinExistence type="predicted"/>
<gene>
    <name evidence="1" type="ORF">MNBD_ALPHA11-1088</name>
</gene>
<dbReference type="Gene3D" id="1.25.40.10">
    <property type="entry name" value="Tetratricopeptide repeat domain"/>
    <property type="match status" value="1"/>
</dbReference>
<sequence length="137" mass="14572">MAMGKNWTEKPAVKENRKTGRLLAGFGAFVILTGAAQAGPALDNCASQAASPFESGYEDIGVTLRDMNLPNAISACDIAVSQEPEAIQAHAWLGRALWNDNQPERAFEHLRFAAEAGNLLAMTTLGNMLIDGDGVEV</sequence>
<reference evidence="1" key="1">
    <citation type="submission" date="2018-06" db="EMBL/GenBank/DDBJ databases">
        <authorList>
            <person name="Zhirakovskaya E."/>
        </authorList>
    </citation>
    <scope>NUCLEOTIDE SEQUENCE</scope>
</reference>
<dbReference type="InterPro" id="IPR011990">
    <property type="entry name" value="TPR-like_helical_dom_sf"/>
</dbReference>